<dbReference type="InterPro" id="IPR021858">
    <property type="entry name" value="Fun_TF"/>
</dbReference>
<protein>
    <submittedName>
        <fullName evidence="3">Uncharacterized protein</fullName>
    </submittedName>
</protein>
<evidence type="ECO:0000313" key="3">
    <source>
        <dbReference type="EMBL" id="RDW71633.1"/>
    </source>
</evidence>
<accession>A0A3D8RC56</accession>
<keyword evidence="4" id="KW-1185">Reference proteome</keyword>
<dbReference type="Proteomes" id="UP000256645">
    <property type="component" value="Unassembled WGS sequence"/>
</dbReference>
<sequence length="576" mass="64493">MAIQMLQPFLGQNLDEGLARYIEDVDRHGAESCSAPTGPFGLFSLNPPCAQGEDSEPGGITVAPLDVHLLDWVMRATSAFKEYDSIPGHQSESLNSTNLVTRFDEERDVETSLANSQLLRPSTQLCSLDASYELQFLLDHFTSHLTHLLYPMPQKQSPWKKLLLFNASRILAGSNAANKASSKSKPLLYGILAMSSFHADRVYNGFQSMDEILRAATLSSSSWNACGVRYAKLAHSEMQISFQTSAIDTSFDPFSLEIVMVFLSFLVVEMITGNEYCRDLYPMICQYLKICNVPTSVTSDEASVLRCMVVYRQVVAASTVFLPLHDLGTPLSSDFQQIMSLSAIIGCISEDHTGRHFESIVWPEQKTLSHEQQHLFHELYGFPYNLLLRISETTLLGSDIDKFIKLNPELALPRGYQSRADTLEAGILAGRMKLPPRTRDVESSGALKHAITATISNALVIYFFRRVRRTNPAILQHYVELVLACIVEQHVIKDQYEIDAGVLMWPIFIAGCEAIEEQNQKTALSCLRQVRGCGFRIAETAEKVITEFWRRRDCCSGSDLELQSILQDLGLRLQLL</sequence>
<dbReference type="STRING" id="1849047.A0A3D8RC56"/>
<keyword evidence="2" id="KW-0539">Nucleus</keyword>
<dbReference type="GO" id="GO:0045944">
    <property type="term" value="P:positive regulation of transcription by RNA polymerase II"/>
    <property type="evidence" value="ECO:0007669"/>
    <property type="project" value="TreeGrafter"/>
</dbReference>
<organism evidence="3 4">
    <name type="scientific">Coleophoma cylindrospora</name>
    <dbReference type="NCBI Taxonomy" id="1849047"/>
    <lineage>
        <taxon>Eukaryota</taxon>
        <taxon>Fungi</taxon>
        <taxon>Dikarya</taxon>
        <taxon>Ascomycota</taxon>
        <taxon>Pezizomycotina</taxon>
        <taxon>Leotiomycetes</taxon>
        <taxon>Helotiales</taxon>
        <taxon>Dermateaceae</taxon>
        <taxon>Coleophoma</taxon>
    </lineage>
</organism>
<dbReference type="EMBL" id="PDLM01000008">
    <property type="protein sequence ID" value="RDW71633.1"/>
    <property type="molecule type" value="Genomic_DNA"/>
</dbReference>
<evidence type="ECO:0000256" key="1">
    <source>
        <dbReference type="ARBA" id="ARBA00004123"/>
    </source>
</evidence>
<name>A0A3D8RC56_9HELO</name>
<dbReference type="PANTHER" id="PTHR37534">
    <property type="entry name" value="TRANSCRIPTIONAL ACTIVATOR PROTEIN UGA3"/>
    <property type="match status" value="1"/>
</dbReference>
<reference evidence="3 4" key="1">
    <citation type="journal article" date="2018" name="IMA Fungus">
        <title>IMA Genome-F 9: Draft genome sequence of Annulohypoxylon stygium, Aspergillus mulundensis, Berkeleyomyces basicola (syn. Thielaviopsis basicola), Ceratocystis smalleyi, two Cercospora beticola strains, Coleophoma cylindrospora, Fusarium fracticaudum, Phialophora cf. hyalina, and Morchella septimelata.</title>
        <authorList>
            <person name="Wingfield B.D."/>
            <person name="Bills G.F."/>
            <person name="Dong Y."/>
            <person name="Huang W."/>
            <person name="Nel W.J."/>
            <person name="Swalarsk-Parry B.S."/>
            <person name="Vaghefi N."/>
            <person name="Wilken P.M."/>
            <person name="An Z."/>
            <person name="de Beer Z.W."/>
            <person name="De Vos L."/>
            <person name="Chen L."/>
            <person name="Duong T.A."/>
            <person name="Gao Y."/>
            <person name="Hammerbacher A."/>
            <person name="Kikkert J.R."/>
            <person name="Li Y."/>
            <person name="Li H."/>
            <person name="Li K."/>
            <person name="Li Q."/>
            <person name="Liu X."/>
            <person name="Ma X."/>
            <person name="Naidoo K."/>
            <person name="Pethybridge S.J."/>
            <person name="Sun J."/>
            <person name="Steenkamp E.T."/>
            <person name="van der Nest M.A."/>
            <person name="van Wyk S."/>
            <person name="Wingfield M.J."/>
            <person name="Xiong C."/>
            <person name="Yue Q."/>
            <person name="Zhang X."/>
        </authorList>
    </citation>
    <scope>NUCLEOTIDE SEQUENCE [LARGE SCALE GENOMIC DNA]</scope>
    <source>
        <strain evidence="3 4">BP6252</strain>
    </source>
</reference>
<comment type="subcellular location">
    <subcellularLocation>
        <location evidence="1">Nucleus</location>
    </subcellularLocation>
</comment>
<comment type="caution">
    <text evidence="3">The sequence shown here is derived from an EMBL/GenBank/DDBJ whole genome shotgun (WGS) entry which is preliminary data.</text>
</comment>
<dbReference type="GO" id="GO:0003700">
    <property type="term" value="F:DNA-binding transcription factor activity"/>
    <property type="evidence" value="ECO:0007669"/>
    <property type="project" value="TreeGrafter"/>
</dbReference>
<gene>
    <name evidence="3" type="ORF">BP6252_08196</name>
</gene>
<dbReference type="AlphaFoldDB" id="A0A3D8RC56"/>
<dbReference type="PANTHER" id="PTHR37534:SF49">
    <property type="entry name" value="LYSINE BIOSYNTHESIS REGULATORY PROTEIN LYS14"/>
    <property type="match status" value="1"/>
</dbReference>
<proteinExistence type="predicted"/>
<evidence type="ECO:0000313" key="4">
    <source>
        <dbReference type="Proteomes" id="UP000256645"/>
    </source>
</evidence>
<evidence type="ECO:0000256" key="2">
    <source>
        <dbReference type="ARBA" id="ARBA00023242"/>
    </source>
</evidence>
<dbReference type="GO" id="GO:0005634">
    <property type="term" value="C:nucleus"/>
    <property type="evidence" value="ECO:0007669"/>
    <property type="project" value="UniProtKB-SubCell"/>
</dbReference>
<dbReference type="OrthoDB" id="5089701at2759"/>
<dbReference type="Pfam" id="PF11951">
    <property type="entry name" value="Fungal_trans_2"/>
    <property type="match status" value="1"/>
</dbReference>
<dbReference type="GO" id="GO:0000976">
    <property type="term" value="F:transcription cis-regulatory region binding"/>
    <property type="evidence" value="ECO:0007669"/>
    <property type="project" value="TreeGrafter"/>
</dbReference>